<dbReference type="InterPro" id="IPR004113">
    <property type="entry name" value="FAD-bd_oxidored_4_C"/>
</dbReference>
<dbReference type="InterPro" id="IPR016169">
    <property type="entry name" value="FAD-bd_PCMH_sub2"/>
</dbReference>
<dbReference type="SUPFAM" id="SSF55103">
    <property type="entry name" value="FAD-linked oxidases, C-terminal domain"/>
    <property type="match status" value="1"/>
</dbReference>
<dbReference type="RefSeq" id="WP_131734064.1">
    <property type="nucleotide sequence ID" value="NZ_CAACYD010000006.1"/>
</dbReference>
<comment type="caution">
    <text evidence="6">The sequence shown here is derived from an EMBL/GenBank/DDBJ whole genome shotgun (WGS) entry which is preliminary data.</text>
</comment>
<reference evidence="6 7" key="1">
    <citation type="submission" date="2019-02" db="EMBL/GenBank/DDBJ databases">
        <authorList>
            <consortium name="Pathogen Informatics"/>
        </authorList>
    </citation>
    <scope>NUCLEOTIDE SEQUENCE [LARGE SCALE GENOMIC DNA]</scope>
    <source>
        <strain evidence="6 7">3012STDY6756503</strain>
    </source>
</reference>
<dbReference type="InterPro" id="IPR016164">
    <property type="entry name" value="FAD-linked_Oxase-like_C"/>
</dbReference>
<dbReference type="EC" id="1.-.-.-" evidence="6"/>
<gene>
    <name evidence="6" type="ORF">NCTC8139_01804</name>
</gene>
<dbReference type="InterPro" id="IPR051914">
    <property type="entry name" value="FAD-linked_OxidoTrans_Type4"/>
</dbReference>
<dbReference type="InterPro" id="IPR036318">
    <property type="entry name" value="FAD-bd_PCMH-like_sf"/>
</dbReference>
<dbReference type="Gene3D" id="3.30.465.10">
    <property type="match status" value="1"/>
</dbReference>
<dbReference type="GO" id="GO:0016491">
    <property type="term" value="F:oxidoreductase activity"/>
    <property type="evidence" value="ECO:0007669"/>
    <property type="project" value="UniProtKB-KW"/>
</dbReference>
<feature type="domain" description="FAD-binding PCMH-type" evidence="5">
    <location>
        <begin position="33"/>
        <end position="212"/>
    </location>
</feature>
<dbReference type="InterPro" id="IPR006094">
    <property type="entry name" value="Oxid_FAD_bind_N"/>
</dbReference>
<dbReference type="PANTHER" id="PTHR42934">
    <property type="entry name" value="GLYCOLATE OXIDASE SUBUNIT GLCD"/>
    <property type="match status" value="1"/>
</dbReference>
<keyword evidence="2" id="KW-0285">Flavoprotein</keyword>
<protein>
    <submittedName>
        <fullName evidence="6">Uncharacterized FAD-linked oxidoreductase Rv2280</fullName>
        <ecNumber evidence="6">1.-.-.-</ecNumber>
    </submittedName>
</protein>
<evidence type="ECO:0000256" key="3">
    <source>
        <dbReference type="ARBA" id="ARBA00022827"/>
    </source>
</evidence>
<accession>A0ABD7V2B4</accession>
<dbReference type="Gene3D" id="1.10.45.10">
    <property type="entry name" value="Vanillyl-alcohol Oxidase, Chain A, domain 4"/>
    <property type="match status" value="1"/>
</dbReference>
<dbReference type="Gene3D" id="3.30.70.2740">
    <property type="match status" value="1"/>
</dbReference>
<keyword evidence="4 6" id="KW-0560">Oxidoreductase</keyword>
<dbReference type="PROSITE" id="PS51387">
    <property type="entry name" value="FAD_PCMH"/>
    <property type="match status" value="1"/>
</dbReference>
<dbReference type="GeneID" id="60749814"/>
<dbReference type="Proteomes" id="UP000360750">
    <property type="component" value="Unassembled WGS sequence"/>
</dbReference>
<keyword evidence="3" id="KW-0274">FAD</keyword>
<organism evidence="6 7">
    <name type="scientific">Gordonia paraffinivorans</name>
    <dbReference type="NCBI Taxonomy" id="175628"/>
    <lineage>
        <taxon>Bacteria</taxon>
        <taxon>Bacillati</taxon>
        <taxon>Actinomycetota</taxon>
        <taxon>Actinomycetes</taxon>
        <taxon>Mycobacteriales</taxon>
        <taxon>Gordoniaceae</taxon>
        <taxon>Gordonia</taxon>
    </lineage>
</organism>
<comment type="cofactor">
    <cofactor evidence="1">
        <name>FAD</name>
        <dbReference type="ChEBI" id="CHEBI:57692"/>
    </cofactor>
</comment>
<evidence type="ECO:0000256" key="1">
    <source>
        <dbReference type="ARBA" id="ARBA00001974"/>
    </source>
</evidence>
<name>A0ABD7V2B4_9ACTN</name>
<dbReference type="InterPro" id="IPR016166">
    <property type="entry name" value="FAD-bd_PCMH"/>
</dbReference>
<dbReference type="Pfam" id="PF02913">
    <property type="entry name" value="FAD-oxidase_C"/>
    <property type="match status" value="1"/>
</dbReference>
<proteinExistence type="predicted"/>
<evidence type="ECO:0000259" key="5">
    <source>
        <dbReference type="PROSITE" id="PS51387"/>
    </source>
</evidence>
<evidence type="ECO:0000256" key="2">
    <source>
        <dbReference type="ARBA" id="ARBA00022630"/>
    </source>
</evidence>
<evidence type="ECO:0000313" key="6">
    <source>
        <dbReference type="EMBL" id="VFA88261.1"/>
    </source>
</evidence>
<evidence type="ECO:0000256" key="4">
    <source>
        <dbReference type="ARBA" id="ARBA00023002"/>
    </source>
</evidence>
<dbReference type="FunFam" id="1.10.45.10:FF:000001">
    <property type="entry name" value="D-lactate dehydrogenase mitochondrial"/>
    <property type="match status" value="1"/>
</dbReference>
<dbReference type="EMBL" id="CAACYD010000006">
    <property type="protein sequence ID" value="VFA88261.1"/>
    <property type="molecule type" value="Genomic_DNA"/>
</dbReference>
<dbReference type="Pfam" id="PF01565">
    <property type="entry name" value="FAD_binding_4"/>
    <property type="match status" value="1"/>
</dbReference>
<dbReference type="SUPFAM" id="SSF56176">
    <property type="entry name" value="FAD-binding/transporter-associated domain-like"/>
    <property type="match status" value="1"/>
</dbReference>
<dbReference type="AlphaFoldDB" id="A0ABD7V2B4"/>
<sequence length="450" mass="46432">MGIVDDLVARGVPVLTDPESVIVARTDRSGVAPDGKPRGVVRAESVDDVVATLRAAHAHRVPVVPRGAGSGLAGGALAGAETLVLDVSGLNRILEIDPVDGIAVVEPGVITAELDRAAGEHGLRFAPDPASARISTVGGNIATNAGGMRCVRYGTTGQSVLGLDVVLADGTRVSTGRRTVKGVSGFDLTALLVGSEGALGVIVGATVQLLPRPEQTVTLAAGFDDVGAAARACSAVARRRANPALLELLDHATLTVVDRAQGSDHSERSRALVIAQTEGVAASEEAAIIGEVFGEEARWCETSTDDESAEDLVEARRLALPSIEEYGRALIEDICVPRSRLPEAFDAISEIGRQHGVDVFGFAHAGDGTIHPILSFDRNEPQVPAAVSAAADDIFGLAIDLGGTVSGEHGIGVLKRDWLAREIGPESLAVQRAIKDALDPRGILNPGKGI</sequence>
<dbReference type="PANTHER" id="PTHR42934:SF2">
    <property type="entry name" value="GLYCOLATE OXIDASE SUBUNIT GLCD"/>
    <property type="match status" value="1"/>
</dbReference>
<evidence type="ECO:0000313" key="7">
    <source>
        <dbReference type="Proteomes" id="UP000360750"/>
    </source>
</evidence>
<dbReference type="InterPro" id="IPR016171">
    <property type="entry name" value="Vanillyl_alc_oxidase_C-sub2"/>
</dbReference>